<feature type="region of interest" description="Disordered" evidence="1">
    <location>
        <begin position="226"/>
        <end position="246"/>
    </location>
</feature>
<feature type="compositionally biased region" description="Low complexity" evidence="1">
    <location>
        <begin position="63"/>
        <end position="82"/>
    </location>
</feature>
<feature type="domain" description="Myb-like DNA-binding" evidence="2">
    <location>
        <begin position="7"/>
        <end position="54"/>
    </location>
</feature>
<dbReference type="AlphaFoldDB" id="A0A165AJ58"/>
<name>A0A165AJ58_XYLHT</name>
<protein>
    <recommendedName>
        <fullName evidence="2">Myb-like DNA-binding domain-containing protein</fullName>
    </recommendedName>
</protein>
<dbReference type="RefSeq" id="XP_018186122.1">
    <property type="nucleotide sequence ID" value="XM_018335643.1"/>
</dbReference>
<feature type="region of interest" description="Disordered" evidence="1">
    <location>
        <begin position="55"/>
        <end position="87"/>
    </location>
</feature>
<reference evidence="3 4" key="1">
    <citation type="journal article" date="2016" name="Fungal Biol.">
        <title>The genome of Xylona heveae provides a window into fungal endophytism.</title>
        <authorList>
            <person name="Gazis R."/>
            <person name="Kuo A."/>
            <person name="Riley R."/>
            <person name="LaButti K."/>
            <person name="Lipzen A."/>
            <person name="Lin J."/>
            <person name="Amirebrahimi M."/>
            <person name="Hesse C.N."/>
            <person name="Spatafora J.W."/>
            <person name="Henrissat B."/>
            <person name="Hainaut M."/>
            <person name="Grigoriev I.V."/>
            <person name="Hibbett D.S."/>
        </authorList>
    </citation>
    <scope>NUCLEOTIDE SEQUENCE [LARGE SCALE GENOMIC DNA]</scope>
    <source>
        <strain evidence="3 4">TC161</strain>
    </source>
</reference>
<sequence>MPPASNEEQFKFLISCIRYSNNGKVDFSEVANECGIVSKGAAAKRYERMMKAHGISPISGAMTSPPSTPSKETGTSTTTKGGSSKKRKLAKCSDLSGEIAADDEECLSSRIKQEPCAFNFNAENHAQVLIKREDAEKELSGFLDRSISHDDNNNGGFISGAALDDPFGVVGGSTGYDGASELATYGGYLHSDSPGYTVGSYNHVGTFEDAGMSFRGGFAGLNMGDESLAQGDQGPEIVGLDAEEHV</sequence>
<proteinExistence type="predicted"/>
<dbReference type="OrthoDB" id="5353914at2759"/>
<accession>A0A165AJ58</accession>
<evidence type="ECO:0000259" key="2">
    <source>
        <dbReference type="Pfam" id="PF22980"/>
    </source>
</evidence>
<dbReference type="InParanoid" id="A0A165AJ58"/>
<dbReference type="Proteomes" id="UP000076632">
    <property type="component" value="Unassembled WGS sequence"/>
</dbReference>
<dbReference type="Pfam" id="PF22980">
    <property type="entry name" value="Myb_DNA-bind_8"/>
    <property type="match status" value="1"/>
</dbReference>
<evidence type="ECO:0000313" key="3">
    <source>
        <dbReference type="EMBL" id="KZF20567.1"/>
    </source>
</evidence>
<keyword evidence="4" id="KW-1185">Reference proteome</keyword>
<evidence type="ECO:0000313" key="4">
    <source>
        <dbReference type="Proteomes" id="UP000076632"/>
    </source>
</evidence>
<evidence type="ECO:0000256" key="1">
    <source>
        <dbReference type="SAM" id="MobiDB-lite"/>
    </source>
</evidence>
<gene>
    <name evidence="3" type="ORF">L228DRAFT_278693</name>
</gene>
<dbReference type="GeneID" id="28900780"/>
<dbReference type="STRING" id="1328760.A0A165AJ58"/>
<organism evidence="3 4">
    <name type="scientific">Xylona heveae (strain CBS 132557 / TC161)</name>
    <dbReference type="NCBI Taxonomy" id="1328760"/>
    <lineage>
        <taxon>Eukaryota</taxon>
        <taxon>Fungi</taxon>
        <taxon>Dikarya</taxon>
        <taxon>Ascomycota</taxon>
        <taxon>Pezizomycotina</taxon>
        <taxon>Xylonomycetes</taxon>
        <taxon>Xylonales</taxon>
        <taxon>Xylonaceae</taxon>
        <taxon>Xylona</taxon>
    </lineage>
</organism>
<dbReference type="EMBL" id="KV407462">
    <property type="protein sequence ID" value="KZF20567.1"/>
    <property type="molecule type" value="Genomic_DNA"/>
</dbReference>
<dbReference type="InterPro" id="IPR054505">
    <property type="entry name" value="Myb_DNA-bind_8"/>
</dbReference>